<evidence type="ECO:0000256" key="2">
    <source>
        <dbReference type="ARBA" id="ARBA00022729"/>
    </source>
</evidence>
<evidence type="ECO:0008006" key="5">
    <source>
        <dbReference type="Google" id="ProtNLM"/>
    </source>
</evidence>
<dbReference type="Pfam" id="PF04885">
    <property type="entry name" value="Stig1"/>
    <property type="match status" value="1"/>
</dbReference>
<evidence type="ECO:0000313" key="3">
    <source>
        <dbReference type="EMBL" id="KLT44548.1"/>
    </source>
</evidence>
<gene>
    <name evidence="3" type="ORF">CC85DRAFT_300392</name>
</gene>
<dbReference type="InterPro" id="IPR006969">
    <property type="entry name" value="Stig-like"/>
</dbReference>
<keyword evidence="4" id="KW-1185">Reference proteome</keyword>
<dbReference type="Proteomes" id="UP000053611">
    <property type="component" value="Unassembled WGS sequence"/>
</dbReference>
<dbReference type="PANTHER" id="PTHR33227">
    <property type="entry name" value="STIGMA-SPECIFIC STIG1-LIKE PROTEIN 3"/>
    <property type="match status" value="1"/>
</dbReference>
<comment type="similarity">
    <text evidence="1">Belongs to the STIG1 family.</text>
</comment>
<dbReference type="STRING" id="879819.A0A0J0XTY5"/>
<dbReference type="OrthoDB" id="439917at2759"/>
<dbReference type="RefSeq" id="XP_018281039.1">
    <property type="nucleotide sequence ID" value="XM_018425195.1"/>
</dbReference>
<dbReference type="AlphaFoldDB" id="A0A0J0XTY5"/>
<organism evidence="3 4">
    <name type="scientific">Cutaneotrichosporon oleaginosum</name>
    <dbReference type="NCBI Taxonomy" id="879819"/>
    <lineage>
        <taxon>Eukaryota</taxon>
        <taxon>Fungi</taxon>
        <taxon>Dikarya</taxon>
        <taxon>Basidiomycota</taxon>
        <taxon>Agaricomycotina</taxon>
        <taxon>Tremellomycetes</taxon>
        <taxon>Trichosporonales</taxon>
        <taxon>Trichosporonaceae</taxon>
        <taxon>Cutaneotrichosporon</taxon>
    </lineage>
</organism>
<reference evidence="3 4" key="1">
    <citation type="submission" date="2015-03" db="EMBL/GenBank/DDBJ databases">
        <title>Genomics and transcriptomics of the oil-accumulating basidiomycete yeast T. oleaginosus allow insights into substrate utilization and the diverse evolutionary trajectories of mating systems in fungi.</title>
        <authorList>
            <consortium name="DOE Joint Genome Institute"/>
            <person name="Kourist R."/>
            <person name="Kracht O."/>
            <person name="Bracharz F."/>
            <person name="Lipzen A."/>
            <person name="Nolan M."/>
            <person name="Ohm R."/>
            <person name="Grigoriev I."/>
            <person name="Sun S."/>
            <person name="Heitman J."/>
            <person name="Bruck T."/>
            <person name="Nowrousian M."/>
        </authorList>
    </citation>
    <scope>NUCLEOTIDE SEQUENCE [LARGE SCALE GENOMIC DNA]</scope>
    <source>
        <strain evidence="3 4">IBC0246</strain>
    </source>
</reference>
<protein>
    <recommendedName>
        <fullName evidence="5">TNFR-Cys domain-containing protein</fullName>
    </recommendedName>
</protein>
<proteinExistence type="inferred from homology"/>
<sequence length="241" mass="25600">MLFVALTLASLVTAAVPPARLASWHLGTRSYAAQDGLCRPGDTLCDPPSATDNGTCVDLKTDPNNCGACGARCFFGFGRCINGYCPHNDPNACEPGWTGCEGGPTSAFPFTCTNLQNDVTNCGTCFVRCRDGQTCKGGECVDDANAPPIPPLVDYTCENDFSWCDGSCRNVQNDNMNCGRCRNLCDEGQNCVEGTCTPATTCPQDYCGGVGCVNKQNDNRHCGKCYNPCEPGKNCRDGKCS</sequence>
<accession>A0A0J0XTY5</accession>
<name>A0A0J0XTY5_9TREE</name>
<evidence type="ECO:0000256" key="1">
    <source>
        <dbReference type="ARBA" id="ARBA00006010"/>
    </source>
</evidence>
<dbReference type="EMBL" id="KQ087186">
    <property type="protein sequence ID" value="KLT44548.1"/>
    <property type="molecule type" value="Genomic_DNA"/>
</dbReference>
<dbReference type="GeneID" id="28985798"/>
<evidence type="ECO:0000313" key="4">
    <source>
        <dbReference type="Proteomes" id="UP000053611"/>
    </source>
</evidence>
<dbReference type="PANTHER" id="PTHR33227:SF48">
    <property type="entry name" value="STIGMA-SPECIFIC STIG1-LIKE PROTEIN 4"/>
    <property type="match status" value="1"/>
</dbReference>
<keyword evidence="2" id="KW-0732">Signal</keyword>